<dbReference type="PANTHER" id="PTHR37783">
    <property type="entry name" value="MEMBRANE PROTEIN, PUTATIVE (AFU_ORTHOLOGUE AFUA_1G04315)-RELATED"/>
    <property type="match status" value="1"/>
</dbReference>
<protein>
    <submittedName>
        <fullName evidence="2">40S ribosomal protein</fullName>
    </submittedName>
</protein>
<dbReference type="GO" id="GO:0005840">
    <property type="term" value="C:ribosome"/>
    <property type="evidence" value="ECO:0007669"/>
    <property type="project" value="UniProtKB-KW"/>
</dbReference>
<dbReference type="Gene3D" id="3.20.180.10">
    <property type="entry name" value="PNP-oxidase-like"/>
    <property type="match status" value="1"/>
</dbReference>
<dbReference type="KEGG" id="clus:A9F13_23g00429"/>
<gene>
    <name evidence="2" type="ORF">A9F13_23g00429</name>
</gene>
<evidence type="ECO:0000313" key="3">
    <source>
        <dbReference type="Proteomes" id="UP000195602"/>
    </source>
</evidence>
<comment type="caution">
    <text evidence="2">The sequence shown here is derived from an EMBL/GenBank/DDBJ whole genome shotgun (WGS) entry which is preliminary data.</text>
</comment>
<dbReference type="InterPro" id="IPR019595">
    <property type="entry name" value="DUF2470"/>
</dbReference>
<dbReference type="AlphaFoldDB" id="A0AA91PVM8"/>
<keyword evidence="2" id="KW-0687">Ribonucleoprotein</keyword>
<dbReference type="InterPro" id="IPR037119">
    <property type="entry name" value="Haem_oxidase_HugZ-like_sf"/>
</dbReference>
<dbReference type="EMBL" id="LYUB02000023">
    <property type="protein sequence ID" value="OVF05434.1"/>
    <property type="molecule type" value="Genomic_DNA"/>
</dbReference>
<keyword evidence="2" id="KW-0689">Ribosomal protein</keyword>
<reference evidence="2 3" key="1">
    <citation type="submission" date="2017-04" db="EMBL/GenBank/DDBJ databases">
        <title>Draft genome of the yeast Clavispora lusitaniae type strain CBS 6936.</title>
        <authorList>
            <person name="Durrens P."/>
            <person name="Klopp C."/>
            <person name="Biteau N."/>
            <person name="Fitton-Ouhabi V."/>
            <person name="Dementhon K."/>
            <person name="Accoceberry I."/>
            <person name="Sherman D.J."/>
            <person name="Noel T."/>
        </authorList>
    </citation>
    <scope>NUCLEOTIDE SEQUENCE [LARGE SCALE GENOMIC DNA]</scope>
    <source>
        <strain evidence="2 3">CBS 6936</strain>
    </source>
</reference>
<accession>A0AA91PVM8</accession>
<organism evidence="2 3">
    <name type="scientific">Clavispora lusitaniae</name>
    <name type="common">Candida lusitaniae</name>
    <dbReference type="NCBI Taxonomy" id="36911"/>
    <lineage>
        <taxon>Eukaryota</taxon>
        <taxon>Fungi</taxon>
        <taxon>Dikarya</taxon>
        <taxon>Ascomycota</taxon>
        <taxon>Saccharomycotina</taxon>
        <taxon>Pichiomycetes</taxon>
        <taxon>Metschnikowiaceae</taxon>
        <taxon>Clavispora</taxon>
    </lineage>
</organism>
<evidence type="ECO:0000313" key="2">
    <source>
        <dbReference type="EMBL" id="OVF05434.1"/>
    </source>
</evidence>
<sequence>MSDPKQRIISHMNKDHQLALVDYVVIYGNVPLASFVPSSVQISDVNESQLDISYQKIDGEKKTLPIVWNHAVEREGVAVHSLSDVKGKLVAMAKYAADKQGYSHVQIKTVAYPRRPLEIGLYVFGAAILATLYDKHLLRRLAANDRLFSAVANYLPFLGKVHTVFENHVKTIAVAMYGIHIVEIFTWTLPLARKYRIPFPQRLGWAAMNFVEGFMVPRRLKSLVA</sequence>
<dbReference type="Proteomes" id="UP000195602">
    <property type="component" value="Unassembled WGS sequence"/>
</dbReference>
<proteinExistence type="predicted"/>
<dbReference type="PANTHER" id="PTHR37783:SF1">
    <property type="entry name" value="MEMBRANE PROTEIN, PUTATIVE (AFU_ORTHOLOGUE AFUA_1G04315)-RELATED"/>
    <property type="match status" value="1"/>
</dbReference>
<name>A0AA91PVM8_CLALS</name>
<feature type="domain" description="DUF2470" evidence="1">
    <location>
        <begin position="5"/>
        <end position="92"/>
    </location>
</feature>
<dbReference type="Pfam" id="PF10615">
    <property type="entry name" value="DUF2470"/>
    <property type="match status" value="1"/>
</dbReference>
<evidence type="ECO:0000259" key="1">
    <source>
        <dbReference type="Pfam" id="PF10615"/>
    </source>
</evidence>